<feature type="chain" id="PRO_5016679026" evidence="10">
    <location>
        <begin position="25"/>
        <end position="913"/>
    </location>
</feature>
<dbReference type="InterPro" id="IPR012910">
    <property type="entry name" value="Plug_dom"/>
</dbReference>
<organism evidence="13 14">
    <name type="scientific">Lysobacter silvisoli</name>
    <dbReference type="NCBI Taxonomy" id="2293254"/>
    <lineage>
        <taxon>Bacteria</taxon>
        <taxon>Pseudomonadati</taxon>
        <taxon>Pseudomonadota</taxon>
        <taxon>Gammaproteobacteria</taxon>
        <taxon>Lysobacterales</taxon>
        <taxon>Lysobacteraceae</taxon>
        <taxon>Lysobacter</taxon>
    </lineage>
</organism>
<evidence type="ECO:0000256" key="9">
    <source>
        <dbReference type="RuleBase" id="RU003357"/>
    </source>
</evidence>
<dbReference type="InterPro" id="IPR037066">
    <property type="entry name" value="Plug_dom_sf"/>
</dbReference>
<dbReference type="InterPro" id="IPR039426">
    <property type="entry name" value="TonB-dep_rcpt-like"/>
</dbReference>
<keyword evidence="13" id="KW-0675">Receptor</keyword>
<keyword evidence="10" id="KW-0732">Signal</keyword>
<keyword evidence="7 8" id="KW-0998">Cell outer membrane</keyword>
<keyword evidence="3 8" id="KW-1134">Transmembrane beta strand</keyword>
<comment type="similarity">
    <text evidence="8 9">Belongs to the TonB-dependent receptor family.</text>
</comment>
<keyword evidence="4 8" id="KW-0812">Transmembrane</keyword>
<comment type="caution">
    <text evidence="13">The sequence shown here is derived from an EMBL/GenBank/DDBJ whole genome shotgun (WGS) entry which is preliminary data.</text>
</comment>
<dbReference type="PANTHER" id="PTHR40980">
    <property type="entry name" value="PLUG DOMAIN-CONTAINING PROTEIN"/>
    <property type="match status" value="1"/>
</dbReference>
<gene>
    <name evidence="13" type="ORF">DX914_16990</name>
</gene>
<dbReference type="AlphaFoldDB" id="A0A371JYG0"/>
<keyword evidence="14" id="KW-1185">Reference proteome</keyword>
<feature type="domain" description="TonB-dependent receptor plug" evidence="12">
    <location>
        <begin position="56"/>
        <end position="176"/>
    </location>
</feature>
<evidence type="ECO:0000256" key="6">
    <source>
        <dbReference type="ARBA" id="ARBA00023136"/>
    </source>
</evidence>
<reference evidence="13 14" key="1">
    <citation type="submission" date="2018-08" db="EMBL/GenBank/DDBJ databases">
        <title>Lysobacter sp. zong2l5, whole genome shotgun sequence.</title>
        <authorList>
            <person name="Zhang X."/>
            <person name="Feng G."/>
            <person name="Zhu H."/>
        </authorList>
    </citation>
    <scope>NUCLEOTIDE SEQUENCE [LARGE SCALE GENOMIC DNA]</scope>
    <source>
        <strain evidence="14">zong2l5</strain>
    </source>
</reference>
<dbReference type="InterPro" id="IPR000531">
    <property type="entry name" value="Beta-barrel_TonB"/>
</dbReference>
<accession>A0A371JYG0</accession>
<dbReference type="Gene3D" id="2.170.130.10">
    <property type="entry name" value="TonB-dependent receptor, plug domain"/>
    <property type="match status" value="1"/>
</dbReference>
<dbReference type="NCBIfam" id="TIGR01782">
    <property type="entry name" value="TonB-Xanth-Caul"/>
    <property type="match status" value="1"/>
</dbReference>
<evidence type="ECO:0000313" key="13">
    <source>
        <dbReference type="EMBL" id="RDZ26674.1"/>
    </source>
</evidence>
<dbReference type="PANTHER" id="PTHR40980:SF3">
    <property type="entry name" value="TONB-DEPENDENT RECEPTOR-LIKE BETA-BARREL DOMAIN-CONTAINING PROTEIN"/>
    <property type="match status" value="1"/>
</dbReference>
<evidence type="ECO:0000259" key="11">
    <source>
        <dbReference type="Pfam" id="PF00593"/>
    </source>
</evidence>
<proteinExistence type="inferred from homology"/>
<dbReference type="OrthoDB" id="8727862at2"/>
<evidence type="ECO:0000256" key="8">
    <source>
        <dbReference type="PROSITE-ProRule" id="PRU01360"/>
    </source>
</evidence>
<keyword evidence="5 9" id="KW-0798">TonB box</keyword>
<dbReference type="InterPro" id="IPR036942">
    <property type="entry name" value="Beta-barrel_TonB_sf"/>
</dbReference>
<keyword evidence="2 8" id="KW-0813">Transport</keyword>
<evidence type="ECO:0000256" key="1">
    <source>
        <dbReference type="ARBA" id="ARBA00004571"/>
    </source>
</evidence>
<dbReference type="GO" id="GO:0009279">
    <property type="term" value="C:cell outer membrane"/>
    <property type="evidence" value="ECO:0007669"/>
    <property type="project" value="UniProtKB-SubCell"/>
</dbReference>
<dbReference type="Proteomes" id="UP000264492">
    <property type="component" value="Unassembled WGS sequence"/>
</dbReference>
<evidence type="ECO:0000256" key="5">
    <source>
        <dbReference type="ARBA" id="ARBA00023077"/>
    </source>
</evidence>
<evidence type="ECO:0000256" key="4">
    <source>
        <dbReference type="ARBA" id="ARBA00022692"/>
    </source>
</evidence>
<dbReference type="InterPro" id="IPR010104">
    <property type="entry name" value="TonB_rcpt_bac"/>
</dbReference>
<feature type="domain" description="TonB-dependent receptor-like beta-barrel" evidence="11">
    <location>
        <begin position="419"/>
        <end position="880"/>
    </location>
</feature>
<dbReference type="SUPFAM" id="SSF56935">
    <property type="entry name" value="Porins"/>
    <property type="match status" value="1"/>
</dbReference>
<comment type="subcellular location">
    <subcellularLocation>
        <location evidence="1 8">Cell outer membrane</location>
        <topology evidence="1 8">Multi-pass membrane protein</topology>
    </subcellularLocation>
</comment>
<protein>
    <submittedName>
        <fullName evidence="13">TonB-dependent receptor</fullName>
    </submittedName>
</protein>
<evidence type="ECO:0000256" key="7">
    <source>
        <dbReference type="ARBA" id="ARBA00023237"/>
    </source>
</evidence>
<dbReference type="Gene3D" id="2.40.170.20">
    <property type="entry name" value="TonB-dependent receptor, beta-barrel domain"/>
    <property type="match status" value="1"/>
</dbReference>
<evidence type="ECO:0000256" key="10">
    <source>
        <dbReference type="SAM" id="SignalP"/>
    </source>
</evidence>
<sequence length="913" mass="100049">MKVRKTILSVSIVAALGFAGQAVAQDAAPANQDATDLDTIVVKGIRGAIEQSLDTKRDDVTRVEVITSEDIGKMPDKNVADSLARVPGVNISAASANEGAFDENDRVSMRGTSPSFTQTLIDGHNIASGDWFVLNQTGTVGRSVSYSLLPSELVDKVVVRKSSEAKLVEGGAVGSVDIVTRNPLNFEKGFSIFGSVGAVYADQPSKTDPQISVLGNWKNADGTFGITVQAFSEERHLRRDGQEILGYEQIGAGTAAGVAHPDLVGVFFPTMIGSALFEQERKRTGGMFTAQWKPADNFELEANYFRSDMKADNYNRNYLIWGARIINGTAGNNGQVPLPGYVVRNNTLVSADFAPTPGVTPSNAFGIYDQISRPGSKSSTEFFSLSGKWDVSEKLRLSAQAGTSEGHGETPVQDVAEWDVGLNSGGHWRLNGVGAADWGLGNANTGAPGVPNTDYRLDWIFGFNDIDVEDKEDWGQIDGTYFLDGGLVSSIDFGVREARHERNLDQVTAQGPNFALPEDPFNPATWPQGYTNYPGDFANGIGGNFPRNIWYFSPESLSRFARLANRDPVSRFYYLGAYGLEERSSAAYGQLNFQGERWTANLGMRYVRTQEEVTNYVQATNPNEPGVITTSAFGPYKREVTKNTYKDWLPSANLKLDIAEDKVLRFAASRTLTRPDFSAIAGAVSLLPPADVNGVGSGTGGNPNLAPILSTNLDATFEWYYGERALFSLGVFSMNIDNYVSLANVRRQYMTIDAQRPNGVLVDYDITIPVNSGAKVNGFEIAWEGPIGDYFGAFANYTYAEGDTDDGTPMLGTSENTYNVGLWFENDKFNARVNYTYRSEFFSGLDRASSFYQDDIDSVSASFGYKINDHMSLSLDAMNLNNPKTKYYAENKDRPRSIYENGRQYYLNFRFNY</sequence>
<dbReference type="RefSeq" id="WP_115860933.1">
    <property type="nucleotide sequence ID" value="NZ_QTSU01000003.1"/>
</dbReference>
<dbReference type="Pfam" id="PF07715">
    <property type="entry name" value="Plug"/>
    <property type="match status" value="1"/>
</dbReference>
<evidence type="ECO:0000256" key="3">
    <source>
        <dbReference type="ARBA" id="ARBA00022452"/>
    </source>
</evidence>
<name>A0A371JYG0_9GAMM</name>
<dbReference type="CDD" id="cd01347">
    <property type="entry name" value="ligand_gated_channel"/>
    <property type="match status" value="1"/>
</dbReference>
<evidence type="ECO:0000256" key="2">
    <source>
        <dbReference type="ARBA" id="ARBA00022448"/>
    </source>
</evidence>
<dbReference type="PROSITE" id="PS52016">
    <property type="entry name" value="TONB_DEPENDENT_REC_3"/>
    <property type="match status" value="1"/>
</dbReference>
<dbReference type="Pfam" id="PF00593">
    <property type="entry name" value="TonB_dep_Rec_b-barrel"/>
    <property type="match status" value="1"/>
</dbReference>
<keyword evidence="6 8" id="KW-0472">Membrane</keyword>
<feature type="signal peptide" evidence="10">
    <location>
        <begin position="1"/>
        <end position="24"/>
    </location>
</feature>
<evidence type="ECO:0000313" key="14">
    <source>
        <dbReference type="Proteomes" id="UP000264492"/>
    </source>
</evidence>
<evidence type="ECO:0000259" key="12">
    <source>
        <dbReference type="Pfam" id="PF07715"/>
    </source>
</evidence>
<dbReference type="EMBL" id="QTSU01000003">
    <property type="protein sequence ID" value="RDZ26674.1"/>
    <property type="molecule type" value="Genomic_DNA"/>
</dbReference>